<evidence type="ECO:0000256" key="4">
    <source>
        <dbReference type="SAM" id="MobiDB-lite"/>
    </source>
</evidence>
<dbReference type="Pfam" id="PF13833">
    <property type="entry name" value="EF-hand_8"/>
    <property type="match status" value="1"/>
</dbReference>
<feature type="domain" description="EF-hand" evidence="5">
    <location>
        <begin position="423"/>
        <end position="458"/>
    </location>
</feature>
<dbReference type="InterPro" id="IPR002048">
    <property type="entry name" value="EF_hand_dom"/>
</dbReference>
<dbReference type="Pfam" id="PF13499">
    <property type="entry name" value="EF-hand_7"/>
    <property type="match status" value="1"/>
</dbReference>
<dbReference type="PANTHER" id="PTHR23055:SF167">
    <property type="entry name" value="EF-HAND DOMAIN-CONTAINING PROTEIN"/>
    <property type="match status" value="1"/>
</dbReference>
<organism evidence="6 7">
    <name type="scientific">Varroa destructor</name>
    <name type="common">Honeybee mite</name>
    <dbReference type="NCBI Taxonomy" id="109461"/>
    <lineage>
        <taxon>Eukaryota</taxon>
        <taxon>Metazoa</taxon>
        <taxon>Ecdysozoa</taxon>
        <taxon>Arthropoda</taxon>
        <taxon>Chelicerata</taxon>
        <taxon>Arachnida</taxon>
        <taxon>Acari</taxon>
        <taxon>Parasitiformes</taxon>
        <taxon>Mesostigmata</taxon>
        <taxon>Gamasina</taxon>
        <taxon>Dermanyssoidea</taxon>
        <taxon>Varroidae</taxon>
        <taxon>Varroa</taxon>
    </lineage>
</organism>
<dbReference type="GeneID" id="111246746"/>
<accession>A0A7M7JI73</accession>
<dbReference type="InParanoid" id="A0A7M7JI73"/>
<dbReference type="CDD" id="cd00051">
    <property type="entry name" value="EFh"/>
    <property type="match status" value="2"/>
</dbReference>
<dbReference type="PANTHER" id="PTHR23055">
    <property type="entry name" value="CALCIUM BINDING PROTEINS"/>
    <property type="match status" value="1"/>
</dbReference>
<sequence length="467" mass="53585">MPLLMFRRFRRSRNCRWLRPTCYGCCDRNHHRRRCCCHGNGSCLYIRSASVNALNESADSTTLSAAPRSATHTPMTKSRAFFKSPKICQYCLAGHDMSVAYYESPKCDPQKRDGTRKGKVGQDNSPSAGPNDFYEVKETLLTNRCEADDYSTTTTASDFTRKKARNCNETDDPGVTMERPLVQEQSRADPETRDDQGVGSDRLPSPNQAINQKRRQSQQQQQQQQVHQSYQGHSSAQPRLIPLLLRFYHRLFKSFRKAWTGVRFDDEVETIQVPAPRYQPEKIEDLLKRTKFNRNELKVMYQGFKQMCPSGLVDEPTFRDIYAQFFPQGDVTLYAHYLFMAFDQDHNGTVTFQDFVTGLSALSKGTPKEKLLWAFNLYDINGDGRITRDELIDIICSVYSLSADRERTDGADGDDRHSKYNEAQLSHADRVFQKLDLNNDGVVTLDEFVTTYLNDEDAIQSLSFLHL</sequence>
<dbReference type="InterPro" id="IPR011992">
    <property type="entry name" value="EF-hand-dom_pair"/>
</dbReference>
<dbReference type="PROSITE" id="PS00018">
    <property type="entry name" value="EF_HAND_1"/>
    <property type="match status" value="3"/>
</dbReference>
<dbReference type="EnsemblMetazoa" id="XM_022796863">
    <property type="protein sequence ID" value="XP_022652598"/>
    <property type="gene ID" value="LOC111246746"/>
</dbReference>
<evidence type="ECO:0000256" key="1">
    <source>
        <dbReference type="ARBA" id="ARBA00022723"/>
    </source>
</evidence>
<dbReference type="Gene3D" id="1.10.238.10">
    <property type="entry name" value="EF-hand"/>
    <property type="match status" value="1"/>
</dbReference>
<feature type="compositionally biased region" description="Basic and acidic residues" evidence="4">
    <location>
        <begin position="186"/>
        <end position="196"/>
    </location>
</feature>
<dbReference type="PRINTS" id="PR00450">
    <property type="entry name" value="RECOVERIN"/>
</dbReference>
<dbReference type="PROSITE" id="PS50222">
    <property type="entry name" value="EF_HAND_2"/>
    <property type="match status" value="3"/>
</dbReference>
<name>A0A7M7JI73_VARDE</name>
<feature type="region of interest" description="Disordered" evidence="4">
    <location>
        <begin position="164"/>
        <end position="234"/>
    </location>
</feature>
<dbReference type="OrthoDB" id="191686at2759"/>
<reference evidence="6" key="1">
    <citation type="submission" date="2021-01" db="UniProtKB">
        <authorList>
            <consortium name="EnsemblMetazoa"/>
        </authorList>
    </citation>
    <scope>IDENTIFICATION</scope>
</reference>
<dbReference type="SUPFAM" id="SSF47473">
    <property type="entry name" value="EF-hand"/>
    <property type="match status" value="1"/>
</dbReference>
<dbReference type="AlphaFoldDB" id="A0A7M7JI73"/>
<dbReference type="RefSeq" id="XP_022652598.1">
    <property type="nucleotide sequence ID" value="XM_022796863.1"/>
</dbReference>
<evidence type="ECO:0000256" key="3">
    <source>
        <dbReference type="ARBA" id="ARBA00022837"/>
    </source>
</evidence>
<keyword evidence="2" id="KW-0677">Repeat</keyword>
<dbReference type="Proteomes" id="UP000594260">
    <property type="component" value="Unplaced"/>
</dbReference>
<evidence type="ECO:0000313" key="7">
    <source>
        <dbReference type="Proteomes" id="UP000594260"/>
    </source>
</evidence>
<feature type="domain" description="EF-hand" evidence="5">
    <location>
        <begin position="366"/>
        <end position="401"/>
    </location>
</feature>
<keyword evidence="3" id="KW-0106">Calcium</keyword>
<evidence type="ECO:0000313" key="6">
    <source>
        <dbReference type="EnsemblMetazoa" id="XP_022652598"/>
    </source>
</evidence>
<feature type="domain" description="EF-hand" evidence="5">
    <location>
        <begin position="330"/>
        <end position="365"/>
    </location>
</feature>
<evidence type="ECO:0000259" key="5">
    <source>
        <dbReference type="PROSITE" id="PS50222"/>
    </source>
</evidence>
<protein>
    <recommendedName>
        <fullName evidence="5">EF-hand domain-containing protein</fullName>
    </recommendedName>
</protein>
<dbReference type="KEGG" id="vde:111246746"/>
<feature type="compositionally biased region" description="Low complexity" evidence="4">
    <location>
        <begin position="217"/>
        <end position="234"/>
    </location>
</feature>
<dbReference type="InterPro" id="IPR028846">
    <property type="entry name" value="Recoverin"/>
</dbReference>
<dbReference type="InterPro" id="IPR018247">
    <property type="entry name" value="EF_Hand_1_Ca_BS"/>
</dbReference>
<proteinExistence type="predicted"/>
<dbReference type="GO" id="GO:0005509">
    <property type="term" value="F:calcium ion binding"/>
    <property type="evidence" value="ECO:0007669"/>
    <property type="project" value="InterPro"/>
</dbReference>
<keyword evidence="7" id="KW-1185">Reference proteome</keyword>
<feature type="region of interest" description="Disordered" evidence="4">
    <location>
        <begin position="105"/>
        <end position="133"/>
    </location>
</feature>
<dbReference type="SMART" id="SM00054">
    <property type="entry name" value="EFh"/>
    <property type="match status" value="3"/>
</dbReference>
<evidence type="ECO:0000256" key="2">
    <source>
        <dbReference type="ARBA" id="ARBA00022737"/>
    </source>
</evidence>
<feature type="compositionally biased region" description="Basic and acidic residues" evidence="4">
    <location>
        <begin position="105"/>
        <end position="116"/>
    </location>
</feature>
<keyword evidence="1" id="KW-0479">Metal-binding</keyword>